<dbReference type="PANTHER" id="PTHR47843:SF5">
    <property type="entry name" value="BTB_POZ DOMAIN PROTEIN"/>
    <property type="match status" value="1"/>
</dbReference>
<evidence type="ECO:0000313" key="3">
    <source>
        <dbReference type="Proteomes" id="UP001345013"/>
    </source>
</evidence>
<reference evidence="2 3" key="1">
    <citation type="submission" date="2023-08" db="EMBL/GenBank/DDBJ databases">
        <title>Black Yeasts Isolated from many extreme environments.</title>
        <authorList>
            <person name="Coleine C."/>
            <person name="Stajich J.E."/>
            <person name="Selbmann L."/>
        </authorList>
    </citation>
    <scope>NUCLEOTIDE SEQUENCE [LARGE SCALE GENOMIC DNA]</scope>
    <source>
        <strain evidence="2 3">CCFEE 5885</strain>
    </source>
</reference>
<feature type="domain" description="BTB" evidence="1">
    <location>
        <begin position="24"/>
        <end position="92"/>
    </location>
</feature>
<keyword evidence="3" id="KW-1185">Reference proteome</keyword>
<evidence type="ECO:0000259" key="1">
    <source>
        <dbReference type="PROSITE" id="PS50097"/>
    </source>
</evidence>
<dbReference type="SUPFAM" id="SSF54695">
    <property type="entry name" value="POZ domain"/>
    <property type="match status" value="1"/>
</dbReference>
<organism evidence="2 3">
    <name type="scientific">Lithohypha guttulata</name>
    <dbReference type="NCBI Taxonomy" id="1690604"/>
    <lineage>
        <taxon>Eukaryota</taxon>
        <taxon>Fungi</taxon>
        <taxon>Dikarya</taxon>
        <taxon>Ascomycota</taxon>
        <taxon>Pezizomycotina</taxon>
        <taxon>Eurotiomycetes</taxon>
        <taxon>Chaetothyriomycetidae</taxon>
        <taxon>Chaetothyriales</taxon>
        <taxon>Trichomeriaceae</taxon>
        <taxon>Lithohypha</taxon>
    </lineage>
</organism>
<gene>
    <name evidence="2" type="ORF">LTR24_000876</name>
</gene>
<protein>
    <recommendedName>
        <fullName evidence="1">BTB domain-containing protein</fullName>
    </recommendedName>
</protein>
<name>A0ABR0KMP8_9EURO</name>
<comment type="caution">
    <text evidence="2">The sequence shown here is derived from an EMBL/GenBank/DDBJ whole genome shotgun (WGS) entry which is preliminary data.</text>
</comment>
<dbReference type="Proteomes" id="UP001345013">
    <property type="component" value="Unassembled WGS sequence"/>
</dbReference>
<sequence>MTYPPVAASEDLQQSFKSALKVPTNITIKLDIFTWNVHAELLASNSEFFKYFIEDSTWKENEERCVKILDDNEWMLARMLQFLYYGYYDYDQDVPQYENAVSLADLVQGGCRKVTDAEPDPNFCMRVDLRMLQLGTKYCFGALKSHALAELRSYNGETFIKVVEDYCLYRINRHPGLKELVAERISNLYNELKEAQGVEEWNAGIGKWLRDDHELCIMVMDELAKSSRH</sequence>
<evidence type="ECO:0000313" key="2">
    <source>
        <dbReference type="EMBL" id="KAK5100730.1"/>
    </source>
</evidence>
<accession>A0ABR0KMP8</accession>
<dbReference type="PANTHER" id="PTHR47843">
    <property type="entry name" value="BTB DOMAIN-CONTAINING PROTEIN-RELATED"/>
    <property type="match status" value="1"/>
</dbReference>
<dbReference type="InterPro" id="IPR000210">
    <property type="entry name" value="BTB/POZ_dom"/>
</dbReference>
<dbReference type="Gene3D" id="3.30.710.10">
    <property type="entry name" value="Potassium Channel Kv1.1, Chain A"/>
    <property type="match status" value="1"/>
</dbReference>
<proteinExistence type="predicted"/>
<dbReference type="PROSITE" id="PS50097">
    <property type="entry name" value="BTB"/>
    <property type="match status" value="1"/>
</dbReference>
<dbReference type="EMBL" id="JAVRRG010000006">
    <property type="protein sequence ID" value="KAK5100730.1"/>
    <property type="molecule type" value="Genomic_DNA"/>
</dbReference>
<dbReference type="InterPro" id="IPR011333">
    <property type="entry name" value="SKP1/BTB/POZ_sf"/>
</dbReference>